<feature type="compositionally biased region" description="Basic and acidic residues" evidence="5">
    <location>
        <begin position="168"/>
        <end position="182"/>
    </location>
</feature>
<protein>
    <recommendedName>
        <fullName evidence="6">TAFH domain-containing protein</fullName>
    </recommendedName>
</protein>
<dbReference type="Proteomes" id="UP000215335">
    <property type="component" value="Unassembled WGS sequence"/>
</dbReference>
<feature type="region of interest" description="Disordered" evidence="5">
    <location>
        <begin position="466"/>
        <end position="491"/>
    </location>
</feature>
<sequence>MRNDACFRMKVEGGGVATSSGAPTSVLHRIKVKEEAKDCGGALQSNVSPPPRSLAIGAIATITISSGCELTSAPTSNAPVPAVEPVDLDLKSAGARAKAASRDKVPPREDVNGTESRGSSSPSPSSSPGSHYNHQQQQQKLQSRAASSSSIRSPDSDDCPPLQSLKTEAQEDVRQPQDETKTEANGAGNGGRCISGIFAAHGKLKRLLGTLVQFAMDISPDTGDTVRTLVLGLLVSNQVRLSHKISSMNVAHSIIELQSGSMTAEEFHSALQEATNFPLRGFTCGQYLRSNEAAVLEAVGLLSVVASTGSTAGAADDPFGTEHVLTGHSTLAQHYATMRPSAMHPVAVAPPHLGYGVTAKRRASDAMYYENGALFDDGPPYPKRSSNPWSHQPHPQHPQQPQHHPQPSAVSHHHLPHHQQQQQHPSASVDSAYNCWYSHPLSAHGHGTSGLPGYGPLGAAAHLSHQPVAAHAAANPGATPSQNGSASSSSLDDEWKNIHVMLNCILGMVEKTKRALAILQKRGCT</sequence>
<feature type="compositionally biased region" description="Basic and acidic residues" evidence="5">
    <location>
        <begin position="100"/>
        <end position="111"/>
    </location>
</feature>
<keyword evidence="8" id="KW-1185">Reference proteome</keyword>
<dbReference type="EMBL" id="NNAY01001539">
    <property type="protein sequence ID" value="OXU23649.1"/>
    <property type="molecule type" value="Genomic_DNA"/>
</dbReference>
<dbReference type="InterPro" id="IPR013289">
    <property type="entry name" value="CBFA2T1/2/3"/>
</dbReference>
<dbReference type="InterPro" id="IPR003894">
    <property type="entry name" value="TAFH_NHR1"/>
</dbReference>
<keyword evidence="4" id="KW-0539">Nucleus</keyword>
<feature type="non-terminal residue" evidence="7">
    <location>
        <position position="525"/>
    </location>
</feature>
<dbReference type="GO" id="GO:0005634">
    <property type="term" value="C:nucleus"/>
    <property type="evidence" value="ECO:0007669"/>
    <property type="project" value="UniProtKB-SubCell"/>
</dbReference>
<dbReference type="STRING" id="543379.A0A232EZA1"/>
<dbReference type="InterPro" id="IPR014896">
    <property type="entry name" value="NHR2"/>
</dbReference>
<dbReference type="AlphaFoldDB" id="A0A232EZA1"/>
<dbReference type="PANTHER" id="PTHR10379">
    <property type="entry name" value="MTG8 ETO EIGHT TWENTY ONE PROTEIN"/>
    <property type="match status" value="1"/>
</dbReference>
<dbReference type="OrthoDB" id="2951111at2759"/>
<feature type="compositionally biased region" description="Low complexity" evidence="5">
    <location>
        <begin position="391"/>
        <end position="407"/>
    </location>
</feature>
<accession>A0A232EZA1</accession>
<evidence type="ECO:0000313" key="7">
    <source>
        <dbReference type="EMBL" id="OXU23649.1"/>
    </source>
</evidence>
<evidence type="ECO:0000256" key="4">
    <source>
        <dbReference type="ARBA" id="ARBA00023242"/>
    </source>
</evidence>
<dbReference type="GO" id="GO:0006351">
    <property type="term" value="P:DNA-templated transcription"/>
    <property type="evidence" value="ECO:0007669"/>
    <property type="project" value="InterPro"/>
</dbReference>
<name>A0A232EZA1_9HYME</name>
<keyword evidence="3" id="KW-0804">Transcription</keyword>
<dbReference type="GO" id="GO:0003714">
    <property type="term" value="F:transcription corepressor activity"/>
    <property type="evidence" value="ECO:0007669"/>
    <property type="project" value="InterPro"/>
</dbReference>
<keyword evidence="2" id="KW-0805">Transcription regulation</keyword>
<comment type="caution">
    <text evidence="7">The sequence shown here is derived from an EMBL/GenBank/DDBJ whole genome shotgun (WGS) entry which is preliminary data.</text>
</comment>
<gene>
    <name evidence="7" type="ORF">TSAR_014103</name>
</gene>
<dbReference type="Gene3D" id="6.10.250.230">
    <property type="match status" value="1"/>
</dbReference>
<dbReference type="Pfam" id="PF08788">
    <property type="entry name" value="NHR2"/>
    <property type="match status" value="1"/>
</dbReference>
<evidence type="ECO:0000256" key="3">
    <source>
        <dbReference type="ARBA" id="ARBA00023163"/>
    </source>
</evidence>
<dbReference type="Gene3D" id="1.20.120.1110">
    <property type="entry name" value="TAFH/NHR1 domain"/>
    <property type="match status" value="1"/>
</dbReference>
<comment type="subcellular location">
    <subcellularLocation>
        <location evidence="1">Nucleus</location>
    </subcellularLocation>
</comment>
<evidence type="ECO:0000256" key="2">
    <source>
        <dbReference type="ARBA" id="ARBA00023015"/>
    </source>
</evidence>
<dbReference type="InterPro" id="IPR037249">
    <property type="entry name" value="TAFH/NHR1_dom_sf"/>
</dbReference>
<feature type="region of interest" description="Disordered" evidence="5">
    <location>
        <begin position="374"/>
        <end position="428"/>
    </location>
</feature>
<dbReference type="SMART" id="SM00549">
    <property type="entry name" value="TAFH"/>
    <property type="match status" value="1"/>
</dbReference>
<feature type="compositionally biased region" description="Low complexity" evidence="5">
    <location>
        <begin position="116"/>
        <end position="153"/>
    </location>
</feature>
<dbReference type="SUPFAM" id="SSF158553">
    <property type="entry name" value="TAFH domain-like"/>
    <property type="match status" value="2"/>
</dbReference>
<organism evidence="7 8">
    <name type="scientific">Trichomalopsis sarcophagae</name>
    <dbReference type="NCBI Taxonomy" id="543379"/>
    <lineage>
        <taxon>Eukaryota</taxon>
        <taxon>Metazoa</taxon>
        <taxon>Ecdysozoa</taxon>
        <taxon>Arthropoda</taxon>
        <taxon>Hexapoda</taxon>
        <taxon>Insecta</taxon>
        <taxon>Pterygota</taxon>
        <taxon>Neoptera</taxon>
        <taxon>Endopterygota</taxon>
        <taxon>Hymenoptera</taxon>
        <taxon>Apocrita</taxon>
        <taxon>Proctotrupomorpha</taxon>
        <taxon>Chalcidoidea</taxon>
        <taxon>Pteromalidae</taxon>
        <taxon>Pteromalinae</taxon>
        <taxon>Trichomalopsis</taxon>
    </lineage>
</organism>
<evidence type="ECO:0000256" key="5">
    <source>
        <dbReference type="SAM" id="MobiDB-lite"/>
    </source>
</evidence>
<feature type="domain" description="TAFH" evidence="6">
    <location>
        <begin position="191"/>
        <end position="317"/>
    </location>
</feature>
<reference evidence="7 8" key="1">
    <citation type="journal article" date="2017" name="Curr. Biol.">
        <title>The Evolution of Venom by Co-option of Single-Copy Genes.</title>
        <authorList>
            <person name="Martinson E.O."/>
            <person name="Mrinalini"/>
            <person name="Kelkar Y.D."/>
            <person name="Chang C.H."/>
            <person name="Werren J.H."/>
        </authorList>
    </citation>
    <scope>NUCLEOTIDE SEQUENCE [LARGE SCALE GENOMIC DNA]</scope>
    <source>
        <strain evidence="7 8">Alberta</strain>
        <tissue evidence="7">Whole body</tissue>
    </source>
</reference>
<dbReference type="PANTHER" id="PTHR10379:SF14">
    <property type="entry name" value="NERVY, ISOFORM D"/>
    <property type="match status" value="1"/>
</dbReference>
<evidence type="ECO:0000313" key="8">
    <source>
        <dbReference type="Proteomes" id="UP000215335"/>
    </source>
</evidence>
<evidence type="ECO:0000259" key="6">
    <source>
        <dbReference type="PROSITE" id="PS51119"/>
    </source>
</evidence>
<dbReference type="PROSITE" id="PS51119">
    <property type="entry name" value="TAFH"/>
    <property type="match status" value="1"/>
</dbReference>
<proteinExistence type="predicted"/>
<feature type="region of interest" description="Disordered" evidence="5">
    <location>
        <begin position="93"/>
        <end position="191"/>
    </location>
</feature>
<feature type="compositionally biased region" description="Polar residues" evidence="5">
    <location>
        <begin position="478"/>
        <end position="490"/>
    </location>
</feature>
<evidence type="ECO:0000256" key="1">
    <source>
        <dbReference type="ARBA" id="ARBA00004123"/>
    </source>
</evidence>